<feature type="region of interest" description="Disordered" evidence="3">
    <location>
        <begin position="1"/>
        <end position="65"/>
    </location>
</feature>
<organism evidence="4 5">
    <name type="scientific">Colletotrichum higginsianum (strain IMI 349063)</name>
    <name type="common">Crucifer anthracnose fungus</name>
    <dbReference type="NCBI Taxonomy" id="759273"/>
    <lineage>
        <taxon>Eukaryota</taxon>
        <taxon>Fungi</taxon>
        <taxon>Dikarya</taxon>
        <taxon>Ascomycota</taxon>
        <taxon>Pezizomycotina</taxon>
        <taxon>Sordariomycetes</taxon>
        <taxon>Hypocreomycetidae</taxon>
        <taxon>Glomerellales</taxon>
        <taxon>Glomerellaceae</taxon>
        <taxon>Colletotrichum</taxon>
        <taxon>Colletotrichum destructivum species complex</taxon>
    </lineage>
</organism>
<accession>A0A1B7YLU6</accession>
<dbReference type="VEuPathDB" id="FungiDB:CH63R_05184"/>
<dbReference type="GeneID" id="28864266"/>
<evidence type="ECO:0000313" key="5">
    <source>
        <dbReference type="Proteomes" id="UP000092177"/>
    </source>
</evidence>
<name>A0A1B7YLU6_COLHI</name>
<evidence type="ECO:0000256" key="1">
    <source>
        <dbReference type="ARBA" id="ARBA00022603"/>
    </source>
</evidence>
<dbReference type="Pfam" id="PF05971">
    <property type="entry name" value="Methyltransf_10"/>
    <property type="match status" value="1"/>
</dbReference>
<dbReference type="InterPro" id="IPR029063">
    <property type="entry name" value="SAM-dependent_MTases_sf"/>
</dbReference>
<gene>
    <name evidence="4" type="ORF">CH63R_05184</name>
</gene>
<keyword evidence="1 4" id="KW-0489">Methyltransferase</keyword>
<keyword evidence="5" id="KW-1185">Reference proteome</keyword>
<sequence>MNTQPAATSSAPYNGPGAYPTAPSGGPPGFDHHSGPPQSTTPTAPYPGPGYGGPPPAAAPSVKVQPAVEHMAGPAYYSSPYSQQQSASVAEAPRPSAAPQPLNPLTTTTQDLKSAKTNTQFALREYLSLQRKRSRLDGATSLELEDQIKTQGRILLHDLKFLRKEVAVLVKEGENHRWRNWLIGGAVATFIPAVKRIFRRPSEKSDDQVQASNRTEYAFWRSKALVARIKDSLLGRNSFASIAFFVFAVLYVFTNEVSLQVAKTVSKRLKRLSAKIERGDAEVVEQDAKLLEGWRWRVLMWAHSFHRQAPNKGLVITMSSKKRRHSDAESKHETDKSLQNAVRHAGRGSATTRPQQPGTHADAYYRNLYSTEPDFNNFGRQDPAFGAMLKRGTLDFDDPAAVMQLTKTLLRIDFGLGIELPEDRLCPPVPNRHNYILWLKGLLDSTTYDDPDRKSVGLDIGTGASCIYPLLGCTQRLWSFFATDIDQKNLAYARKNVQSNNLHNRISVVARTAQDPILSLDSLGVDELSFVMCNPPFYTSEEDLLESAQKKSRPPLTACTGAPVEMVTDGGEVSFVGKMLEESLVLRDRVQWYTSMFGKQSSLEEFVNILREKAIDNYAVTEFVQGNKTRRWAVAWSFGPMRPSEEVARGLKAATWKKILPMAVESEVVSFPLDDGAGKLGDKIQGLMSSLELTSWEWDHERLVGIGRARENVWSRAWRRKKMREERDGKPEVAVTDSEVCRFGFEVALRVGRENIAVLCRWREGHDQAIFESFGGFLKTRLTTG</sequence>
<dbReference type="GO" id="GO:0070475">
    <property type="term" value="P:rRNA base methylation"/>
    <property type="evidence" value="ECO:0007669"/>
    <property type="project" value="TreeGrafter"/>
</dbReference>
<dbReference type="OrthoDB" id="514248at2759"/>
<feature type="compositionally biased region" description="Polar residues" evidence="3">
    <location>
        <begin position="349"/>
        <end position="358"/>
    </location>
</feature>
<reference evidence="5" key="1">
    <citation type="journal article" date="2017" name="BMC Genomics">
        <title>Gapless genome assembly of Colletotrichum higginsianum reveals chromosome structure and association of transposable elements with secondary metabolite gene clusters.</title>
        <authorList>
            <person name="Dallery J.-F."/>
            <person name="Lapalu N."/>
            <person name="Zampounis A."/>
            <person name="Pigne S."/>
            <person name="Luyten I."/>
            <person name="Amselem J."/>
            <person name="Wittenberg A.H.J."/>
            <person name="Zhou S."/>
            <person name="de Queiroz M.V."/>
            <person name="Robin G.P."/>
            <person name="Auger A."/>
            <person name="Hainaut M."/>
            <person name="Henrissat B."/>
            <person name="Kim K.-T."/>
            <person name="Lee Y.-H."/>
            <person name="Lespinet O."/>
            <person name="Schwartz D.C."/>
            <person name="Thon M.R."/>
            <person name="O'Connell R.J."/>
        </authorList>
    </citation>
    <scope>NUCLEOTIDE SEQUENCE [LARGE SCALE GENOMIC DNA]</scope>
    <source>
        <strain evidence="5">IMI 349063</strain>
    </source>
</reference>
<feature type="compositionally biased region" description="Basic and acidic residues" evidence="3">
    <location>
        <begin position="326"/>
        <end position="336"/>
    </location>
</feature>
<dbReference type="Gene3D" id="3.40.50.150">
    <property type="entry name" value="Vaccinia Virus protein VP39"/>
    <property type="match status" value="1"/>
</dbReference>
<dbReference type="GO" id="GO:0008168">
    <property type="term" value="F:methyltransferase activity"/>
    <property type="evidence" value="ECO:0007669"/>
    <property type="project" value="UniProtKB-KW"/>
</dbReference>
<dbReference type="RefSeq" id="XP_018161405.1">
    <property type="nucleotide sequence ID" value="XM_018300159.1"/>
</dbReference>
<dbReference type="AlphaFoldDB" id="A0A1B7YLU6"/>
<dbReference type="InterPro" id="IPR010286">
    <property type="entry name" value="METTL16/RlmF"/>
</dbReference>
<evidence type="ECO:0000313" key="4">
    <source>
        <dbReference type="EMBL" id="OBR12888.1"/>
    </source>
</evidence>
<dbReference type="PANTHER" id="PTHR13393:SF0">
    <property type="entry name" value="RNA N6-ADENOSINE-METHYLTRANSFERASE METTL16"/>
    <property type="match status" value="1"/>
</dbReference>
<dbReference type="CDD" id="cd02440">
    <property type="entry name" value="AdoMet_MTases"/>
    <property type="match status" value="1"/>
</dbReference>
<dbReference type="EMBL" id="LTAN01000003">
    <property type="protein sequence ID" value="OBR12888.1"/>
    <property type="molecule type" value="Genomic_DNA"/>
</dbReference>
<dbReference type="SUPFAM" id="SSF53335">
    <property type="entry name" value="S-adenosyl-L-methionine-dependent methyltransferases"/>
    <property type="match status" value="1"/>
</dbReference>
<dbReference type="GO" id="GO:0005634">
    <property type="term" value="C:nucleus"/>
    <property type="evidence" value="ECO:0007669"/>
    <property type="project" value="TreeGrafter"/>
</dbReference>
<evidence type="ECO:0000256" key="2">
    <source>
        <dbReference type="ARBA" id="ARBA00022679"/>
    </source>
</evidence>
<evidence type="ECO:0000256" key="3">
    <source>
        <dbReference type="SAM" id="MobiDB-lite"/>
    </source>
</evidence>
<dbReference type="KEGG" id="chig:CH63R_05184"/>
<dbReference type="PANTHER" id="PTHR13393">
    <property type="entry name" value="SAM-DEPENDENT METHYLTRANSFERASE"/>
    <property type="match status" value="1"/>
</dbReference>
<feature type="region of interest" description="Disordered" evidence="3">
    <location>
        <begin position="84"/>
        <end position="109"/>
    </location>
</feature>
<protein>
    <submittedName>
        <fullName evidence="4">Methyltransferase-like protein</fullName>
    </submittedName>
</protein>
<comment type="caution">
    <text evidence="4">The sequence shown here is derived from an EMBL/GenBank/DDBJ whole genome shotgun (WGS) entry which is preliminary data.</text>
</comment>
<proteinExistence type="predicted"/>
<keyword evidence="2 4" id="KW-0808">Transferase</keyword>
<feature type="compositionally biased region" description="Pro residues" evidence="3">
    <location>
        <begin position="44"/>
        <end position="58"/>
    </location>
</feature>
<dbReference type="Proteomes" id="UP000092177">
    <property type="component" value="Chromosome 3"/>
</dbReference>
<feature type="region of interest" description="Disordered" evidence="3">
    <location>
        <begin position="319"/>
        <end position="360"/>
    </location>
</feature>
<feature type="compositionally biased region" description="Polar residues" evidence="3">
    <location>
        <begin position="1"/>
        <end position="12"/>
    </location>
</feature>